<comment type="caution">
    <text evidence="7">The sequence shown here is derived from an EMBL/GenBank/DDBJ whole genome shotgun (WGS) entry which is preliminary data.</text>
</comment>
<reference evidence="7" key="2">
    <citation type="submission" date="2020-09" db="EMBL/GenBank/DDBJ databases">
        <authorList>
            <person name="Sun Q."/>
            <person name="Zhou Y."/>
        </authorList>
    </citation>
    <scope>NUCLEOTIDE SEQUENCE</scope>
    <source>
        <strain evidence="7">CGMCC 1.15725</strain>
    </source>
</reference>
<dbReference type="Gene3D" id="3.10.105.10">
    <property type="entry name" value="Dipeptide-binding Protein, Domain 3"/>
    <property type="match status" value="1"/>
</dbReference>
<sequence>MRALPSVIAAVAALQFLMAPAQAGQVLHRISEAEPETLDPQKSSASGSLAIDRDMFIGLLTLDPQEHVVPGVAEKWEISPDGKTWTFHLRHDAKWSTGEPVTSQDFVYSFRRLVDPKTAAADSSDLTQLVNYQAIASGQEKDLTKFGVEAADPYTLVLHLTEPRLALKFLLTDPMLFPLHKASVEKWGAAWTQPEHLVGNGPFVMKSWVPQSSVVLTKSPTFFDAASVKLDEVDWIVTESTKTALTRFRAGELDFDPLAKNDIPWARQNAADQLVTADVNGFTFLFFNMTKGPFKEDVRLREAFNLAVDRETLVTKVDPRGEKPAYGVIPPVTSDYTQQSMDFKDMPQADRLTKAKGLMKEAGYGPDHPLKVKVTYPTEENNRQLLLAIAAMVKPIGVDLALDNMEWQVFIDVTDQRNFEVGYLNLVGTYDDYENGLDNFRSTAGTYNVNGYANAKFDDLFHRGGTSTDPLERRHLMEQAEKLMLNDYPVVPLEFYVRNVLVNPKLQGYVAKVVYNQSRYLSFKQ</sequence>
<proteinExistence type="inferred from homology"/>
<keyword evidence="8" id="KW-1185">Reference proteome</keyword>
<feature type="chain" id="PRO_5035307179" evidence="5">
    <location>
        <begin position="24"/>
        <end position="525"/>
    </location>
</feature>
<evidence type="ECO:0000256" key="5">
    <source>
        <dbReference type="SAM" id="SignalP"/>
    </source>
</evidence>
<dbReference type="GO" id="GO:0030288">
    <property type="term" value="C:outer membrane-bounded periplasmic space"/>
    <property type="evidence" value="ECO:0007669"/>
    <property type="project" value="TreeGrafter"/>
</dbReference>
<dbReference type="EMBL" id="BMJQ01000003">
    <property type="protein sequence ID" value="GGF09084.1"/>
    <property type="molecule type" value="Genomic_DNA"/>
</dbReference>
<dbReference type="SUPFAM" id="SSF53850">
    <property type="entry name" value="Periplasmic binding protein-like II"/>
    <property type="match status" value="1"/>
</dbReference>
<dbReference type="PANTHER" id="PTHR30290:SF10">
    <property type="entry name" value="PERIPLASMIC OLIGOPEPTIDE-BINDING PROTEIN-RELATED"/>
    <property type="match status" value="1"/>
</dbReference>
<feature type="domain" description="Solute-binding protein family 5" evidence="6">
    <location>
        <begin position="68"/>
        <end position="447"/>
    </location>
</feature>
<dbReference type="GO" id="GO:0043190">
    <property type="term" value="C:ATP-binding cassette (ABC) transporter complex"/>
    <property type="evidence" value="ECO:0007669"/>
    <property type="project" value="InterPro"/>
</dbReference>
<evidence type="ECO:0000256" key="3">
    <source>
        <dbReference type="ARBA" id="ARBA00022448"/>
    </source>
</evidence>
<dbReference type="InterPro" id="IPR000914">
    <property type="entry name" value="SBP_5_dom"/>
</dbReference>
<dbReference type="InterPro" id="IPR039424">
    <property type="entry name" value="SBP_5"/>
</dbReference>
<comment type="subcellular location">
    <subcellularLocation>
        <location evidence="1">Periplasm</location>
    </subcellularLocation>
</comment>
<evidence type="ECO:0000313" key="7">
    <source>
        <dbReference type="EMBL" id="GGF09084.1"/>
    </source>
</evidence>
<dbReference type="Pfam" id="PF00496">
    <property type="entry name" value="SBP_bac_5"/>
    <property type="match status" value="1"/>
</dbReference>
<dbReference type="FunFam" id="3.90.76.10:FF:000001">
    <property type="entry name" value="Oligopeptide ABC transporter substrate-binding protein"/>
    <property type="match status" value="1"/>
</dbReference>
<dbReference type="PROSITE" id="PS01040">
    <property type="entry name" value="SBP_BACTERIAL_5"/>
    <property type="match status" value="1"/>
</dbReference>
<gene>
    <name evidence="7" type="ORF">GCM10011611_13230</name>
</gene>
<dbReference type="RefSeq" id="WP_189043829.1">
    <property type="nucleotide sequence ID" value="NZ_BMJQ01000003.1"/>
</dbReference>
<organism evidence="7 8">
    <name type="scientific">Aliidongia dinghuensis</name>
    <dbReference type="NCBI Taxonomy" id="1867774"/>
    <lineage>
        <taxon>Bacteria</taxon>
        <taxon>Pseudomonadati</taxon>
        <taxon>Pseudomonadota</taxon>
        <taxon>Alphaproteobacteria</taxon>
        <taxon>Rhodospirillales</taxon>
        <taxon>Dongiaceae</taxon>
        <taxon>Aliidongia</taxon>
    </lineage>
</organism>
<dbReference type="InterPro" id="IPR030678">
    <property type="entry name" value="Peptide/Ni-bd"/>
</dbReference>
<dbReference type="InterPro" id="IPR023765">
    <property type="entry name" value="SBP_5_CS"/>
</dbReference>
<dbReference type="Gene3D" id="3.90.76.10">
    <property type="entry name" value="Dipeptide-binding Protein, Domain 1"/>
    <property type="match status" value="1"/>
</dbReference>
<evidence type="ECO:0000256" key="2">
    <source>
        <dbReference type="ARBA" id="ARBA00005695"/>
    </source>
</evidence>
<evidence type="ECO:0000256" key="4">
    <source>
        <dbReference type="ARBA" id="ARBA00022729"/>
    </source>
</evidence>
<dbReference type="PIRSF" id="PIRSF002741">
    <property type="entry name" value="MppA"/>
    <property type="match status" value="1"/>
</dbReference>
<dbReference type="AlphaFoldDB" id="A0A8J2YRC1"/>
<dbReference type="Gene3D" id="3.40.190.10">
    <property type="entry name" value="Periplasmic binding protein-like II"/>
    <property type="match status" value="1"/>
</dbReference>
<feature type="signal peptide" evidence="5">
    <location>
        <begin position="1"/>
        <end position="23"/>
    </location>
</feature>
<comment type="similarity">
    <text evidence="2">Belongs to the bacterial solute-binding protein 5 family.</text>
</comment>
<name>A0A8J2YRC1_9PROT</name>
<evidence type="ECO:0000256" key="1">
    <source>
        <dbReference type="ARBA" id="ARBA00004418"/>
    </source>
</evidence>
<dbReference type="GO" id="GO:0015833">
    <property type="term" value="P:peptide transport"/>
    <property type="evidence" value="ECO:0007669"/>
    <property type="project" value="TreeGrafter"/>
</dbReference>
<dbReference type="Proteomes" id="UP000646365">
    <property type="component" value="Unassembled WGS sequence"/>
</dbReference>
<evidence type="ECO:0000259" key="6">
    <source>
        <dbReference type="Pfam" id="PF00496"/>
    </source>
</evidence>
<dbReference type="GO" id="GO:1904680">
    <property type="term" value="F:peptide transmembrane transporter activity"/>
    <property type="evidence" value="ECO:0007669"/>
    <property type="project" value="TreeGrafter"/>
</dbReference>
<dbReference type="CDD" id="cd08504">
    <property type="entry name" value="PBP2_OppA"/>
    <property type="match status" value="1"/>
</dbReference>
<accession>A0A8J2YRC1</accession>
<evidence type="ECO:0000313" key="8">
    <source>
        <dbReference type="Proteomes" id="UP000646365"/>
    </source>
</evidence>
<keyword evidence="3" id="KW-0813">Transport</keyword>
<keyword evidence="4 5" id="KW-0732">Signal</keyword>
<dbReference type="PANTHER" id="PTHR30290">
    <property type="entry name" value="PERIPLASMIC BINDING COMPONENT OF ABC TRANSPORTER"/>
    <property type="match status" value="1"/>
</dbReference>
<reference evidence="7" key="1">
    <citation type="journal article" date="2014" name="Int. J. Syst. Evol. Microbiol.">
        <title>Complete genome sequence of Corynebacterium casei LMG S-19264T (=DSM 44701T), isolated from a smear-ripened cheese.</title>
        <authorList>
            <consortium name="US DOE Joint Genome Institute (JGI-PGF)"/>
            <person name="Walter F."/>
            <person name="Albersmeier A."/>
            <person name="Kalinowski J."/>
            <person name="Ruckert C."/>
        </authorList>
    </citation>
    <scope>NUCLEOTIDE SEQUENCE</scope>
    <source>
        <strain evidence="7">CGMCC 1.15725</strain>
    </source>
</reference>
<protein>
    <submittedName>
        <fullName evidence="7">Peptide ABC transporter substrate-binding protein</fullName>
    </submittedName>
</protein>